<dbReference type="OrthoDB" id="9799092at2"/>
<dbReference type="Proteomes" id="UP000027064">
    <property type="component" value="Unassembled WGS sequence"/>
</dbReference>
<dbReference type="AlphaFoldDB" id="A0A066WYY9"/>
<evidence type="ECO:0000313" key="1">
    <source>
        <dbReference type="EMBL" id="KDN55850.1"/>
    </source>
</evidence>
<sequence length="197" mass="23704">MKIELEKYNPEWQNQFEKIKIELKENIGFLHPHIEHIGSTSIKGLSAKPIIDILIGLERSDLLDEAINPLLEQDYVYYPIFNESMPYRRFFIKHKEKSNHLNIIKEEKDIPQSTEEHNLRLAHIHILTYNSEHWVRHIAFRNYLREHLSVQKEYQQLKENLSTKEWIDGNDYNKAKDSFIKTEEKIAIDWHNKTTNR</sequence>
<dbReference type="Pfam" id="PF04229">
    <property type="entry name" value="GrpB"/>
    <property type="match status" value="1"/>
</dbReference>
<dbReference type="Gene3D" id="3.30.460.10">
    <property type="entry name" value="Beta Polymerase, domain 2"/>
    <property type="match status" value="1"/>
</dbReference>
<gene>
    <name evidence="1" type="ORF">FEM21_10410</name>
</gene>
<dbReference type="eggNOG" id="COG2320">
    <property type="taxonomic scope" value="Bacteria"/>
</dbReference>
<dbReference type="PANTHER" id="PTHR34822">
    <property type="entry name" value="GRPB DOMAIN PROTEIN (AFU_ORTHOLOGUE AFUA_1G01530)"/>
    <property type="match status" value="1"/>
</dbReference>
<dbReference type="InterPro" id="IPR043519">
    <property type="entry name" value="NT_sf"/>
</dbReference>
<keyword evidence="2" id="KW-1185">Reference proteome</keyword>
<reference evidence="1 2" key="1">
    <citation type="submission" date="2014-05" db="EMBL/GenBank/DDBJ databases">
        <title>Genome Sequence of Flavobacterium sp. EM1321.</title>
        <authorList>
            <person name="Shin S.-K."/>
            <person name="Yi H."/>
        </authorList>
    </citation>
    <scope>NUCLEOTIDE SEQUENCE [LARGE SCALE GENOMIC DNA]</scope>
    <source>
        <strain evidence="1 2">EM1321</strain>
    </source>
</reference>
<dbReference type="STRING" id="1492738.FEM21_10410"/>
<dbReference type="PATRIC" id="fig|1492738.3.peg.1033"/>
<dbReference type="RefSeq" id="WP_035658736.1">
    <property type="nucleotide sequence ID" value="NZ_JNCA01000009.1"/>
</dbReference>
<comment type="caution">
    <text evidence="1">The sequence shown here is derived from an EMBL/GenBank/DDBJ whole genome shotgun (WGS) entry which is preliminary data.</text>
</comment>
<evidence type="ECO:0000313" key="2">
    <source>
        <dbReference type="Proteomes" id="UP000027064"/>
    </source>
</evidence>
<dbReference type="PANTHER" id="PTHR34822:SF1">
    <property type="entry name" value="GRPB FAMILY PROTEIN"/>
    <property type="match status" value="1"/>
</dbReference>
<organism evidence="1 2">
    <name type="scientific">Flavobacterium seoulense</name>
    <dbReference type="NCBI Taxonomy" id="1492738"/>
    <lineage>
        <taxon>Bacteria</taxon>
        <taxon>Pseudomonadati</taxon>
        <taxon>Bacteroidota</taxon>
        <taxon>Flavobacteriia</taxon>
        <taxon>Flavobacteriales</taxon>
        <taxon>Flavobacteriaceae</taxon>
        <taxon>Flavobacterium</taxon>
    </lineage>
</organism>
<dbReference type="InterPro" id="IPR007344">
    <property type="entry name" value="GrpB/CoaE"/>
</dbReference>
<dbReference type="SUPFAM" id="SSF81301">
    <property type="entry name" value="Nucleotidyltransferase"/>
    <property type="match status" value="1"/>
</dbReference>
<name>A0A066WYY9_9FLAO</name>
<protein>
    <recommendedName>
        <fullName evidence="3">GrpB family protein</fullName>
    </recommendedName>
</protein>
<accession>A0A066WYY9</accession>
<evidence type="ECO:0008006" key="3">
    <source>
        <dbReference type="Google" id="ProtNLM"/>
    </source>
</evidence>
<dbReference type="EMBL" id="JNCA01000009">
    <property type="protein sequence ID" value="KDN55850.1"/>
    <property type="molecule type" value="Genomic_DNA"/>
</dbReference>
<proteinExistence type="predicted"/>